<keyword evidence="3" id="KW-1185">Reference proteome</keyword>
<gene>
    <name evidence="2" type="ORF">ECPE_LOCUS2499</name>
</gene>
<dbReference type="AlphaFoldDB" id="A0A183A6B4"/>
<dbReference type="WBParaSite" id="ECPE_0000249901-mRNA-1">
    <property type="protein sequence ID" value="ECPE_0000249901-mRNA-1"/>
    <property type="gene ID" value="ECPE_0000249901"/>
</dbReference>
<sequence length="191" mass="20234">MGTAISGMESLAKMRSLVVVFALVLFCTQAFAKSVPQVAVYEGNQSAVTVSVEEISPPDLNGTGVGPNLFPTYNPGPQLTSNETEDDEEPIPVISIPNGNETLVSPPPGDYGNDTLIPLPGGNNGTDGGHLPPWGPPPGRPFPPFPRPTKDLPYLVSGYMKIIGSTLTSVGSAMIDAGRRIHELLANWRER</sequence>
<reference evidence="2 3" key="2">
    <citation type="submission" date="2018-11" db="EMBL/GenBank/DDBJ databases">
        <authorList>
            <consortium name="Pathogen Informatics"/>
        </authorList>
    </citation>
    <scope>NUCLEOTIDE SEQUENCE [LARGE SCALE GENOMIC DNA]</scope>
    <source>
        <strain evidence="2 3">Egypt</strain>
    </source>
</reference>
<evidence type="ECO:0000313" key="3">
    <source>
        <dbReference type="Proteomes" id="UP000272942"/>
    </source>
</evidence>
<accession>A0A183A6B4</accession>
<reference evidence="4" key="1">
    <citation type="submission" date="2016-06" db="UniProtKB">
        <authorList>
            <consortium name="WormBaseParasite"/>
        </authorList>
    </citation>
    <scope>IDENTIFICATION</scope>
</reference>
<dbReference type="Proteomes" id="UP000272942">
    <property type="component" value="Unassembled WGS sequence"/>
</dbReference>
<feature type="chain" id="PRO_5043137889" evidence="1">
    <location>
        <begin position="33"/>
        <end position="191"/>
    </location>
</feature>
<proteinExistence type="predicted"/>
<evidence type="ECO:0000313" key="4">
    <source>
        <dbReference type="WBParaSite" id="ECPE_0000249901-mRNA-1"/>
    </source>
</evidence>
<evidence type="ECO:0000313" key="2">
    <source>
        <dbReference type="EMBL" id="VDP66644.1"/>
    </source>
</evidence>
<keyword evidence="1" id="KW-0732">Signal</keyword>
<name>A0A183A6B4_9TREM</name>
<organism evidence="4">
    <name type="scientific">Echinostoma caproni</name>
    <dbReference type="NCBI Taxonomy" id="27848"/>
    <lineage>
        <taxon>Eukaryota</taxon>
        <taxon>Metazoa</taxon>
        <taxon>Spiralia</taxon>
        <taxon>Lophotrochozoa</taxon>
        <taxon>Platyhelminthes</taxon>
        <taxon>Trematoda</taxon>
        <taxon>Digenea</taxon>
        <taxon>Plagiorchiida</taxon>
        <taxon>Echinostomata</taxon>
        <taxon>Echinostomatoidea</taxon>
        <taxon>Echinostomatidae</taxon>
        <taxon>Echinostoma</taxon>
    </lineage>
</organism>
<feature type="signal peptide" evidence="1">
    <location>
        <begin position="1"/>
        <end position="32"/>
    </location>
</feature>
<protein>
    <submittedName>
        <fullName evidence="4">Leguminosin group485 secreted peptide</fullName>
    </submittedName>
</protein>
<dbReference type="EMBL" id="UZAN01039655">
    <property type="protein sequence ID" value="VDP66644.1"/>
    <property type="molecule type" value="Genomic_DNA"/>
</dbReference>
<evidence type="ECO:0000256" key="1">
    <source>
        <dbReference type="SAM" id="SignalP"/>
    </source>
</evidence>